<feature type="region of interest" description="Disordered" evidence="1">
    <location>
        <begin position="45"/>
        <end position="73"/>
    </location>
</feature>
<dbReference type="PANTHER" id="PTHR13265:SF0">
    <property type="entry name" value="HPR1"/>
    <property type="match status" value="1"/>
</dbReference>
<feature type="compositionally biased region" description="Low complexity" evidence="1">
    <location>
        <begin position="855"/>
        <end position="865"/>
    </location>
</feature>
<feature type="region of interest" description="Disordered" evidence="1">
    <location>
        <begin position="825"/>
        <end position="939"/>
    </location>
</feature>
<reference evidence="2 3" key="1">
    <citation type="journal article" date="2018" name="Mol. Biol. Evol.">
        <title>Broad Genomic Sampling Reveals a Smut Pathogenic Ancestry of the Fungal Clade Ustilaginomycotina.</title>
        <authorList>
            <person name="Kijpornyongpan T."/>
            <person name="Mondo S.J."/>
            <person name="Barry K."/>
            <person name="Sandor L."/>
            <person name="Lee J."/>
            <person name="Lipzen A."/>
            <person name="Pangilinan J."/>
            <person name="LaButti K."/>
            <person name="Hainaut M."/>
            <person name="Henrissat B."/>
            <person name="Grigoriev I.V."/>
            <person name="Spatafora J.W."/>
            <person name="Aime M.C."/>
        </authorList>
    </citation>
    <scope>NUCLEOTIDE SEQUENCE [LARGE SCALE GENOMIC DNA]</scope>
    <source>
        <strain evidence="2 3">MCA 4658</strain>
    </source>
</reference>
<evidence type="ECO:0000313" key="3">
    <source>
        <dbReference type="Proteomes" id="UP000245783"/>
    </source>
</evidence>
<proteinExistence type="predicted"/>
<keyword evidence="3" id="KW-1185">Reference proteome</keyword>
<feature type="compositionally biased region" description="Basic and acidic residues" evidence="1">
    <location>
        <begin position="445"/>
        <end position="464"/>
    </location>
</feature>
<dbReference type="STRING" id="1522189.A0A316VV29"/>
<feature type="compositionally biased region" description="Basic and acidic residues" evidence="1">
    <location>
        <begin position="867"/>
        <end position="878"/>
    </location>
</feature>
<organism evidence="2 3">
    <name type="scientific">Ceraceosorus guamensis</name>
    <dbReference type="NCBI Taxonomy" id="1522189"/>
    <lineage>
        <taxon>Eukaryota</taxon>
        <taxon>Fungi</taxon>
        <taxon>Dikarya</taxon>
        <taxon>Basidiomycota</taxon>
        <taxon>Ustilaginomycotina</taxon>
        <taxon>Exobasidiomycetes</taxon>
        <taxon>Ceraceosorales</taxon>
        <taxon>Ceraceosoraceae</taxon>
        <taxon>Ceraceosorus</taxon>
    </lineage>
</organism>
<feature type="compositionally biased region" description="Basic and acidic residues" evidence="1">
    <location>
        <begin position="749"/>
        <end position="759"/>
    </location>
</feature>
<gene>
    <name evidence="2" type="ORF">IE81DRAFT_315317</name>
</gene>
<dbReference type="RefSeq" id="XP_025368452.1">
    <property type="nucleotide sequence ID" value="XM_025512526.1"/>
</dbReference>
<dbReference type="EMBL" id="KZ819395">
    <property type="protein sequence ID" value="PWN41292.1"/>
    <property type="molecule type" value="Genomic_DNA"/>
</dbReference>
<evidence type="ECO:0000256" key="1">
    <source>
        <dbReference type="SAM" id="MobiDB-lite"/>
    </source>
</evidence>
<feature type="compositionally biased region" description="Basic and acidic residues" evidence="1">
    <location>
        <begin position="890"/>
        <end position="905"/>
    </location>
</feature>
<dbReference type="InParanoid" id="A0A316VV29"/>
<accession>A0A316VV29</accession>
<dbReference type="FunCoup" id="A0A316VV29">
    <property type="interactions" value="523"/>
</dbReference>
<feature type="region of interest" description="Disordered" evidence="1">
    <location>
        <begin position="147"/>
        <end position="179"/>
    </location>
</feature>
<dbReference type="Pfam" id="PF11957">
    <property type="entry name" value="efThoc1"/>
    <property type="match status" value="1"/>
</dbReference>
<protein>
    <recommendedName>
        <fullName evidence="4">Nuclear matrix protein</fullName>
    </recommendedName>
</protein>
<evidence type="ECO:0008006" key="4">
    <source>
        <dbReference type="Google" id="ProtNLM"/>
    </source>
</evidence>
<dbReference type="OrthoDB" id="9402762at2759"/>
<feature type="region of interest" description="Disordered" evidence="1">
    <location>
        <begin position="97"/>
        <end position="116"/>
    </location>
</feature>
<dbReference type="GeneID" id="37034396"/>
<name>A0A316VV29_9BASI</name>
<dbReference type="InterPro" id="IPR021861">
    <property type="entry name" value="THO_THOC1"/>
</dbReference>
<feature type="compositionally biased region" description="Low complexity" evidence="1">
    <location>
        <begin position="45"/>
        <end position="72"/>
    </location>
</feature>
<feature type="region of interest" description="Disordered" evidence="1">
    <location>
        <begin position="726"/>
        <end position="759"/>
    </location>
</feature>
<dbReference type="PANTHER" id="PTHR13265">
    <property type="entry name" value="THO COMPLEX SUBUNIT 1"/>
    <property type="match status" value="1"/>
</dbReference>
<dbReference type="Proteomes" id="UP000245783">
    <property type="component" value="Unassembled WGS sequence"/>
</dbReference>
<dbReference type="GO" id="GO:0000445">
    <property type="term" value="C:THO complex part of transcription export complex"/>
    <property type="evidence" value="ECO:0007669"/>
    <property type="project" value="TreeGrafter"/>
</dbReference>
<evidence type="ECO:0000313" key="2">
    <source>
        <dbReference type="EMBL" id="PWN41292.1"/>
    </source>
</evidence>
<sequence>MSTSQGAGLGAQVSSAEGMMQARQISQLVASSLVGLVQQLSAASVSSSAPTSTSTSTPSASSSNSPASIPSSRTAKSLLAPIVSDLATRIRGILPPEEQVVEDAGTASDTKAKKTSAISGGERLRLSLKENVGALLRTEVLDQVPANQSTLQKQELDQERPKKRSRVVHSDQGPVELSSDSARALSDRLDVVLAFVDADLVDASLPLQILEEAFEALPIKSCSLLFSYMESRLDQLTVGLSPSKGKGLTLLRLCNDLLRRLAKPSREQTIFAGRVLSTLSAVFPLGERSGVNLRGDFNTDNKTLIEPLPAQIKEGKAQDEKEDMQGEDDGVEAKAEEAQGAIKAESSIASIASMDLNTTEGLSAICSSPEFYSTFWSLQSIFSNPSLLFDADSRLQFPVPEGAEDPAPDGSKGPMSGLRIATKLTLKVFAAAAKREKILAGAKGSESEAARNAARRKEEEENAKRSLGGTNLKDGRIEAGADFGLQRSENAKEQQDGDAMQTDEDGIPPALPETRKNFFPKYLTGRNLLEYELKDPNFRRHVLVQWLILFQYLLSFTPTQREKWKDWKNKQLQTITFVLDDADDGWIRSCWREIIAQLKAIPPEGKTFSDSVLQTLKRESRWVLWKADNCPPIDLAPLSTEKIIEYAKASQPLLKSLSSYPHSIGTAALSHLWEEGLEPPKPSTRDIDGEQVEDDGLGDLEMPLRIPTLQGYAKLVRAQEANASKRRKQLGWGEAPQDLPDPSALLPKNAEERGKVDKLSKEETARVAIEGKDALLSSIEDKRRTLAWKALRLASRQHLDLLTSTIRVDDITTLMRLVDEQKVGKSTADEAQDTNEPVPVYVPQVPKSSPEPEKSATPASTTATADEGDKKADGKQGAEIEVDSQAQAQKGDEDASPKEKGERQTETGQADTGAAGAEDESKALTKDSKGGEDVDMSTG</sequence>
<dbReference type="GO" id="GO:0006406">
    <property type="term" value="P:mRNA export from nucleus"/>
    <property type="evidence" value="ECO:0007669"/>
    <property type="project" value="TreeGrafter"/>
</dbReference>
<feature type="region of interest" description="Disordered" evidence="1">
    <location>
        <begin position="441"/>
        <end position="511"/>
    </location>
</feature>
<dbReference type="AlphaFoldDB" id="A0A316VV29"/>
<feature type="compositionally biased region" description="Basic and acidic residues" evidence="1">
    <location>
        <begin position="919"/>
        <end position="932"/>
    </location>
</feature>